<comment type="caution">
    <text evidence="1">The sequence shown here is derived from an EMBL/GenBank/DDBJ whole genome shotgun (WGS) entry which is preliminary data.</text>
</comment>
<organism evidence="1 2">
    <name type="scientific">Cylindrotheca closterium</name>
    <dbReference type="NCBI Taxonomy" id="2856"/>
    <lineage>
        <taxon>Eukaryota</taxon>
        <taxon>Sar</taxon>
        <taxon>Stramenopiles</taxon>
        <taxon>Ochrophyta</taxon>
        <taxon>Bacillariophyta</taxon>
        <taxon>Bacillariophyceae</taxon>
        <taxon>Bacillariophycidae</taxon>
        <taxon>Bacillariales</taxon>
        <taxon>Bacillariaceae</taxon>
        <taxon>Cylindrotheca</taxon>
    </lineage>
</organism>
<keyword evidence="2" id="KW-1185">Reference proteome</keyword>
<dbReference type="EMBL" id="CAKOGP040001646">
    <property type="protein sequence ID" value="CAJ1946191.1"/>
    <property type="molecule type" value="Genomic_DNA"/>
</dbReference>
<protein>
    <submittedName>
        <fullName evidence="1">Uncharacterized protein</fullName>
    </submittedName>
</protein>
<evidence type="ECO:0000313" key="2">
    <source>
        <dbReference type="Proteomes" id="UP001295423"/>
    </source>
</evidence>
<proteinExistence type="predicted"/>
<reference evidence="1" key="1">
    <citation type="submission" date="2023-08" db="EMBL/GenBank/DDBJ databases">
        <authorList>
            <person name="Audoor S."/>
            <person name="Bilcke G."/>
        </authorList>
    </citation>
    <scope>NUCLEOTIDE SEQUENCE</scope>
</reference>
<gene>
    <name evidence="1" type="ORF">CYCCA115_LOCUS10332</name>
</gene>
<evidence type="ECO:0000313" key="1">
    <source>
        <dbReference type="EMBL" id="CAJ1946191.1"/>
    </source>
</evidence>
<name>A0AAD2CXS7_9STRA</name>
<sequence length="155" mass="17400">MKRMIDASFAVHPDFKSHPGGTLSFGGGAAQVMSTKLKLTSRSSMEAELIAVDDVVTMILWTKLFMEWQGYPTKKNILYQDDKSTILLEENGCKSTSKISRAVNICYFFITDQVAKGNVKTNYCPTNNMIAGFMTKPLQGEKFRKFRDLILGPQE</sequence>
<dbReference type="Proteomes" id="UP001295423">
    <property type="component" value="Unassembled WGS sequence"/>
</dbReference>
<dbReference type="CDD" id="cd09272">
    <property type="entry name" value="RNase_HI_RT_Ty1"/>
    <property type="match status" value="1"/>
</dbReference>
<accession>A0AAD2CXS7</accession>
<dbReference type="AlphaFoldDB" id="A0AAD2CXS7"/>